<evidence type="ECO:0000313" key="1">
    <source>
        <dbReference type="EMBL" id="MBU3803729.1"/>
    </source>
</evidence>
<evidence type="ECO:0000313" key="2">
    <source>
        <dbReference type="Proteomes" id="UP000824229"/>
    </source>
</evidence>
<dbReference type="PANTHER" id="PTHR34071:SF2">
    <property type="entry name" value="FLAVIN-NUCLEOTIDE-BINDING PROTEIN"/>
    <property type="match status" value="1"/>
</dbReference>
<reference evidence="1" key="1">
    <citation type="journal article" date="2021" name="PeerJ">
        <title>Extensive microbial diversity within the chicken gut microbiome revealed by metagenomics and culture.</title>
        <authorList>
            <person name="Gilroy R."/>
            <person name="Ravi A."/>
            <person name="Getino M."/>
            <person name="Pursley I."/>
            <person name="Horton D.L."/>
            <person name="Alikhan N.F."/>
            <person name="Baker D."/>
            <person name="Gharbi K."/>
            <person name="Hall N."/>
            <person name="Watson M."/>
            <person name="Adriaenssens E.M."/>
            <person name="Foster-Nyarko E."/>
            <person name="Jarju S."/>
            <person name="Secka A."/>
            <person name="Antonio M."/>
            <person name="Oren A."/>
            <person name="Chaudhuri R.R."/>
            <person name="La Ragione R."/>
            <person name="Hildebrand F."/>
            <person name="Pallen M.J."/>
        </authorList>
    </citation>
    <scope>NUCLEOTIDE SEQUENCE</scope>
    <source>
        <strain evidence="1">B5-657</strain>
    </source>
</reference>
<sequence length="157" mass="17901">MRRKDREITDLNEILSIIKKCDVCRIALFDEAFPYIVPLNFGVEVDKEQIVLYFHSAGVGKKIDLIKANKKVAFEMDCEHRLVAGSISCHYTMEYESVCGNGEMTIVGDEEKVKALKCLMKQYVQADDFEFNDKSVRAVTVLKLTVQTVTGKRLNKK</sequence>
<name>A0A9E2KBF8_9FIRM</name>
<accession>A0A9E2KBF8</accession>
<dbReference type="Gene3D" id="2.30.110.10">
    <property type="entry name" value="Electron Transport, Fmn-binding Protein, Chain A"/>
    <property type="match status" value="1"/>
</dbReference>
<dbReference type="EMBL" id="JAHLFQ010000059">
    <property type="protein sequence ID" value="MBU3803729.1"/>
    <property type="molecule type" value="Genomic_DNA"/>
</dbReference>
<dbReference type="AlphaFoldDB" id="A0A9E2KBF8"/>
<protein>
    <submittedName>
        <fullName evidence="1">Pyridoxamine 5'-phosphate oxidase family protein</fullName>
    </submittedName>
</protein>
<reference evidence="1" key="2">
    <citation type="submission" date="2021-04" db="EMBL/GenBank/DDBJ databases">
        <authorList>
            <person name="Gilroy R."/>
        </authorList>
    </citation>
    <scope>NUCLEOTIDE SEQUENCE</scope>
    <source>
        <strain evidence="1">B5-657</strain>
    </source>
</reference>
<dbReference type="PANTHER" id="PTHR34071">
    <property type="entry name" value="5-NITROIMIDAZOLE ANTIBIOTICS RESISTANCE PROTEIN, NIMA-FAMILY-RELATED PROTEIN-RELATED"/>
    <property type="match status" value="1"/>
</dbReference>
<dbReference type="InterPro" id="IPR012349">
    <property type="entry name" value="Split_barrel_FMN-bd"/>
</dbReference>
<gene>
    <name evidence="1" type="ORF">H9872_03085</name>
</gene>
<dbReference type="InterPro" id="IPR024747">
    <property type="entry name" value="Pyridox_Oxase-rel"/>
</dbReference>
<comment type="caution">
    <text evidence="1">The sequence shown here is derived from an EMBL/GenBank/DDBJ whole genome shotgun (WGS) entry which is preliminary data.</text>
</comment>
<dbReference type="Pfam" id="PF12900">
    <property type="entry name" value="Pyridox_ox_2"/>
    <property type="match status" value="1"/>
</dbReference>
<dbReference type="Proteomes" id="UP000824229">
    <property type="component" value="Unassembled WGS sequence"/>
</dbReference>
<organism evidence="1 2">
    <name type="scientific">Candidatus Cellulosilyticum pullistercoris</name>
    <dbReference type="NCBI Taxonomy" id="2838521"/>
    <lineage>
        <taxon>Bacteria</taxon>
        <taxon>Bacillati</taxon>
        <taxon>Bacillota</taxon>
        <taxon>Clostridia</taxon>
        <taxon>Lachnospirales</taxon>
        <taxon>Cellulosilyticaceae</taxon>
        <taxon>Cellulosilyticum</taxon>
    </lineage>
</organism>
<proteinExistence type="predicted"/>
<dbReference type="SUPFAM" id="SSF50475">
    <property type="entry name" value="FMN-binding split barrel"/>
    <property type="match status" value="1"/>
</dbReference>